<dbReference type="InterPro" id="IPR036291">
    <property type="entry name" value="NAD(P)-bd_dom_sf"/>
</dbReference>
<dbReference type="PANTHER" id="PTHR43391">
    <property type="entry name" value="RETINOL DEHYDROGENASE-RELATED"/>
    <property type="match status" value="1"/>
</dbReference>
<keyword evidence="2" id="KW-0521">NADP</keyword>
<keyword evidence="6" id="KW-1185">Reference proteome</keyword>
<evidence type="ECO:0000256" key="1">
    <source>
        <dbReference type="ARBA" id="ARBA00006484"/>
    </source>
</evidence>
<dbReference type="PRINTS" id="PR00081">
    <property type="entry name" value="GDHRDH"/>
</dbReference>
<sequence length="234" mass="25898">MDLQGKIAVVTGVSKGIGLSTVEALLEKGAIVAGWGRTKPALEHQDFHFFECDVRYPDSVQNAFDQTLSRLGVHIAVLVNNAGLGIAGKLDEQSIDDWQTMFETNVNGVFYCTRLVLPEMKEQGEGHIINISSIAGTTGIEEMSGYCGSKHAVRGISQSLYKEVRNYGIKVTCIYPGSVNTNFFDNFENITSRENMMRPEDIASTIVHALESHPNYHHVDIEVRPLMPKGRIQK</sequence>
<dbReference type="Gene3D" id="3.40.50.720">
    <property type="entry name" value="NAD(P)-binding Rossmann-like Domain"/>
    <property type="match status" value="1"/>
</dbReference>
<name>A0ABV1RWL1_9BACT</name>
<comment type="similarity">
    <text evidence="1 4">Belongs to the short-chain dehydrogenases/reductases (SDR) family.</text>
</comment>
<keyword evidence="3 5" id="KW-0560">Oxidoreductase</keyword>
<evidence type="ECO:0000313" key="5">
    <source>
        <dbReference type="EMBL" id="MER2998754.1"/>
    </source>
</evidence>
<gene>
    <name evidence="5" type="ORF">ABS362_14465</name>
</gene>
<comment type="caution">
    <text evidence="5">The sequence shown here is derived from an EMBL/GenBank/DDBJ whole genome shotgun (WGS) entry which is preliminary data.</text>
</comment>
<dbReference type="SUPFAM" id="SSF51735">
    <property type="entry name" value="NAD(P)-binding Rossmann-fold domains"/>
    <property type="match status" value="1"/>
</dbReference>
<organism evidence="5 6">
    <name type="scientific">Pontibacter populi</name>
    <dbReference type="NCBI Taxonomy" id="890055"/>
    <lineage>
        <taxon>Bacteria</taxon>
        <taxon>Pseudomonadati</taxon>
        <taxon>Bacteroidota</taxon>
        <taxon>Cytophagia</taxon>
        <taxon>Cytophagales</taxon>
        <taxon>Hymenobacteraceae</taxon>
        <taxon>Pontibacter</taxon>
    </lineage>
</organism>
<proteinExistence type="inferred from homology"/>
<evidence type="ECO:0000256" key="4">
    <source>
        <dbReference type="RuleBase" id="RU000363"/>
    </source>
</evidence>
<accession>A0ABV1RWL1</accession>
<evidence type="ECO:0000256" key="3">
    <source>
        <dbReference type="ARBA" id="ARBA00023002"/>
    </source>
</evidence>
<dbReference type="EC" id="1.-.-.-" evidence="5"/>
<dbReference type="PANTHER" id="PTHR43391:SF14">
    <property type="entry name" value="DEHYDROGENASE_REDUCTASE SDR FAMILY PROTEIN 7-LIKE"/>
    <property type="match status" value="1"/>
</dbReference>
<evidence type="ECO:0000256" key="2">
    <source>
        <dbReference type="ARBA" id="ARBA00022857"/>
    </source>
</evidence>
<dbReference type="EMBL" id="JBEOKT010000014">
    <property type="protein sequence ID" value="MER2998754.1"/>
    <property type="molecule type" value="Genomic_DNA"/>
</dbReference>
<dbReference type="CDD" id="cd05233">
    <property type="entry name" value="SDR_c"/>
    <property type="match status" value="1"/>
</dbReference>
<dbReference type="RefSeq" id="WP_350413207.1">
    <property type="nucleotide sequence ID" value="NZ_JBEOKT010000014.1"/>
</dbReference>
<dbReference type="InterPro" id="IPR002347">
    <property type="entry name" value="SDR_fam"/>
</dbReference>
<dbReference type="Pfam" id="PF00106">
    <property type="entry name" value="adh_short"/>
    <property type="match status" value="1"/>
</dbReference>
<evidence type="ECO:0000313" key="6">
    <source>
        <dbReference type="Proteomes" id="UP001476807"/>
    </source>
</evidence>
<reference evidence="5 6" key="1">
    <citation type="submission" date="2024-06" db="EMBL/GenBank/DDBJ databases">
        <title>Pontibacter populi HYL7-15.</title>
        <authorList>
            <person name="Kim M.K."/>
        </authorList>
    </citation>
    <scope>NUCLEOTIDE SEQUENCE [LARGE SCALE GENOMIC DNA]</scope>
    <source>
        <strain evidence="5 6">HYL7-15</strain>
    </source>
</reference>
<dbReference type="GO" id="GO:0016491">
    <property type="term" value="F:oxidoreductase activity"/>
    <property type="evidence" value="ECO:0007669"/>
    <property type="project" value="UniProtKB-KW"/>
</dbReference>
<protein>
    <submittedName>
        <fullName evidence="5">SDR family oxidoreductase</fullName>
        <ecNumber evidence="5">1.-.-.-</ecNumber>
    </submittedName>
</protein>
<dbReference type="Proteomes" id="UP001476807">
    <property type="component" value="Unassembled WGS sequence"/>
</dbReference>
<dbReference type="PRINTS" id="PR00080">
    <property type="entry name" value="SDRFAMILY"/>
</dbReference>